<keyword evidence="5" id="KW-1185">Reference proteome</keyword>
<dbReference type="Gene3D" id="3.40.630.190">
    <property type="entry name" value="LCP protein"/>
    <property type="match status" value="1"/>
</dbReference>
<keyword evidence="2" id="KW-0732">Signal</keyword>
<dbReference type="STRING" id="402596.SAMN04489844_2961"/>
<protein>
    <submittedName>
        <fullName evidence="4">Cell envelope-related function transcriptional attenuator common domain-containing protein</fullName>
    </submittedName>
</protein>
<organism evidence="4 5">
    <name type="scientific">Nocardioides exalbidus</name>
    <dbReference type="NCBI Taxonomy" id="402596"/>
    <lineage>
        <taxon>Bacteria</taxon>
        <taxon>Bacillati</taxon>
        <taxon>Actinomycetota</taxon>
        <taxon>Actinomycetes</taxon>
        <taxon>Propionibacteriales</taxon>
        <taxon>Nocardioidaceae</taxon>
        <taxon>Nocardioides</taxon>
    </lineage>
</organism>
<evidence type="ECO:0000256" key="2">
    <source>
        <dbReference type="SAM" id="SignalP"/>
    </source>
</evidence>
<feature type="domain" description="Cell envelope-related transcriptional attenuator" evidence="3">
    <location>
        <begin position="81"/>
        <end position="225"/>
    </location>
</feature>
<dbReference type="AlphaFoldDB" id="A0A1H4V9V7"/>
<feature type="chain" id="PRO_5038587733" evidence="2">
    <location>
        <begin position="31"/>
        <end position="311"/>
    </location>
</feature>
<accession>A0A1H4V9V7</accession>
<dbReference type="EMBL" id="FNRT01000002">
    <property type="protein sequence ID" value="SEC77398.1"/>
    <property type="molecule type" value="Genomic_DNA"/>
</dbReference>
<dbReference type="NCBIfam" id="TIGR00350">
    <property type="entry name" value="lytR_cpsA_psr"/>
    <property type="match status" value="1"/>
</dbReference>
<dbReference type="InterPro" id="IPR004474">
    <property type="entry name" value="LytR_CpsA_psr"/>
</dbReference>
<dbReference type="Pfam" id="PF03816">
    <property type="entry name" value="LytR_cpsA_psr"/>
    <property type="match status" value="1"/>
</dbReference>
<reference evidence="5" key="1">
    <citation type="submission" date="2016-10" db="EMBL/GenBank/DDBJ databases">
        <authorList>
            <person name="Varghese N."/>
            <person name="Submissions S."/>
        </authorList>
    </citation>
    <scope>NUCLEOTIDE SEQUENCE [LARGE SCALE GENOMIC DNA]</scope>
    <source>
        <strain evidence="5">DSM 22017</strain>
    </source>
</reference>
<comment type="similarity">
    <text evidence="1">Belongs to the LytR/CpsA/Psr (LCP) family.</text>
</comment>
<gene>
    <name evidence="4" type="ORF">SAMN04489844_2961</name>
</gene>
<evidence type="ECO:0000313" key="5">
    <source>
        <dbReference type="Proteomes" id="UP000198742"/>
    </source>
</evidence>
<evidence type="ECO:0000313" key="4">
    <source>
        <dbReference type="EMBL" id="SEC77398.1"/>
    </source>
</evidence>
<dbReference type="OrthoDB" id="9782542at2"/>
<dbReference type="Proteomes" id="UP000198742">
    <property type="component" value="Unassembled WGS sequence"/>
</dbReference>
<evidence type="ECO:0000259" key="3">
    <source>
        <dbReference type="Pfam" id="PF03816"/>
    </source>
</evidence>
<sequence>MSSTAQPTAVRRLRRGAKALVLAGVLAATALVVPQSAVQPTDVALVKIRHAQGVAVGGKDVVWILAVGSDARPGEVMTRSRGDALQLVGINTRTGSATAIGVPRDSWVSIPGHGREKINSALYFAGPRGMAGAMRSLVGIEPDYVMVTRFPFFEDMVDDIGGITVANPRRFSDPYLKQEGFAKGRIHLNGYNAMAFSRIRKGLAGGDFDRSANQQRTLRGIHARIRSQASKPGFIERGVMTVMEHMDTNASPGELFELAQAVAQVDPSRITTCVVQGRVGYVGAASVVFPDVAQARRLGRDARGDAALRHC</sequence>
<dbReference type="RefSeq" id="WP_090969781.1">
    <property type="nucleotide sequence ID" value="NZ_FNRT01000002.1"/>
</dbReference>
<name>A0A1H4V9V7_9ACTN</name>
<proteinExistence type="inferred from homology"/>
<dbReference type="PANTHER" id="PTHR33392">
    <property type="entry name" value="POLYISOPRENYL-TEICHOIC ACID--PEPTIDOGLYCAN TEICHOIC ACID TRANSFERASE TAGU"/>
    <property type="match status" value="1"/>
</dbReference>
<feature type="signal peptide" evidence="2">
    <location>
        <begin position="1"/>
        <end position="30"/>
    </location>
</feature>
<evidence type="ECO:0000256" key="1">
    <source>
        <dbReference type="ARBA" id="ARBA00006068"/>
    </source>
</evidence>
<dbReference type="PANTHER" id="PTHR33392:SF6">
    <property type="entry name" value="POLYISOPRENYL-TEICHOIC ACID--PEPTIDOGLYCAN TEICHOIC ACID TRANSFERASE TAGU"/>
    <property type="match status" value="1"/>
</dbReference>
<dbReference type="InterPro" id="IPR050922">
    <property type="entry name" value="LytR/CpsA/Psr_CW_biosynth"/>
</dbReference>